<dbReference type="InterPro" id="IPR001375">
    <property type="entry name" value="Peptidase_S9_cat"/>
</dbReference>
<dbReference type="SUPFAM" id="SSF69304">
    <property type="entry name" value="Tricorn protease N-terminal domain"/>
    <property type="match status" value="1"/>
</dbReference>
<sequence>MPRVAPRLILGLSALLPLSAAAAAVEKPAALVADGTPPVPEALAAATRPYLEYRSAGFVGWNPVDRSMLIATRFANVAQLHRVAAPGADRRQISFEAEPLGNGAWAPKRGDVLVVQKDVGGNEFFQLYTLRDGRLTLLTDGKSRNEFGGWDKEGARVGYSSTRRNGTDSDLYVMDPRDPKSDRLVAQVKGGGWQIADFAPGGTKAVVTEYVSVQKSNLYELDLASGRLTPISDPQATVSYGAAHYAPDGNLWVTSDEGSDFQRLGTLDPRSRRFTAVSREPKWDVDTFAIAEDGRFIAYVVNEAGASRLKLLDPRTGAVRPVTQLPLGVVYGLEVAPWGTIGLTLASARSPADSWSVDPRTLAVTRWTQSETGGLDPARNVEPRLLSVRSFDGQEVSGFLYQPDPARFPGKRPLLVNIHGGPEGQSTPGFLGRNNYLLNELGIALFYPNVRGSTGYGKTFVGLDNGPFKREDSVKDIGAFLTALEREPAVDPKRIGVTGGSYGGYMCYASAIFYRDRLKDANCVVAISNFVTFLQNTQSYRRDLRRVEYGDERVPAQRAKLEAISPLTRVKELTIPLMVVTGGNDPRVPASEADQIVKAVRAQGGTAWHLLGRNEGHGFGKKENQDYQFWTSLLFWQQTLLGDAPKATATGE</sequence>
<keyword evidence="4" id="KW-0031">Aminopeptidase</keyword>
<keyword evidence="4" id="KW-0645">Protease</keyword>
<dbReference type="STRING" id="1166337.SAMN05192580_3548"/>
<evidence type="ECO:0000313" key="5">
    <source>
        <dbReference type="Proteomes" id="UP000198824"/>
    </source>
</evidence>
<organism evidence="4 5">
    <name type="scientific">Sphingomonas jatrophae</name>
    <dbReference type="NCBI Taxonomy" id="1166337"/>
    <lineage>
        <taxon>Bacteria</taxon>
        <taxon>Pseudomonadati</taxon>
        <taxon>Pseudomonadota</taxon>
        <taxon>Alphaproteobacteria</taxon>
        <taxon>Sphingomonadales</taxon>
        <taxon>Sphingomonadaceae</taxon>
        <taxon>Sphingomonas</taxon>
    </lineage>
</organism>
<dbReference type="Gene3D" id="2.120.10.30">
    <property type="entry name" value="TolB, C-terminal domain"/>
    <property type="match status" value="1"/>
</dbReference>
<reference evidence="4 5" key="1">
    <citation type="submission" date="2016-10" db="EMBL/GenBank/DDBJ databases">
        <authorList>
            <person name="de Groot N.N."/>
        </authorList>
    </citation>
    <scope>NUCLEOTIDE SEQUENCE [LARGE SCALE GENOMIC DNA]</scope>
    <source>
        <strain evidence="4 5">S5-249</strain>
    </source>
</reference>
<dbReference type="EMBL" id="FOZG01000003">
    <property type="protein sequence ID" value="SFS11231.1"/>
    <property type="molecule type" value="Genomic_DNA"/>
</dbReference>
<dbReference type="PANTHER" id="PTHR42776:SF27">
    <property type="entry name" value="DIPEPTIDYL PEPTIDASE FAMILY MEMBER 6"/>
    <property type="match status" value="1"/>
</dbReference>
<dbReference type="Pfam" id="PF00326">
    <property type="entry name" value="Peptidase_S9"/>
    <property type="match status" value="1"/>
</dbReference>
<evidence type="ECO:0000259" key="3">
    <source>
        <dbReference type="Pfam" id="PF00326"/>
    </source>
</evidence>
<dbReference type="Gene3D" id="2.130.10.10">
    <property type="entry name" value="YVTN repeat-like/Quinoprotein amine dehydrogenase"/>
    <property type="match status" value="1"/>
</dbReference>
<dbReference type="RefSeq" id="WP_093316602.1">
    <property type="nucleotide sequence ID" value="NZ_FOZG01000003.1"/>
</dbReference>
<accession>A0A1I6M6E1</accession>
<evidence type="ECO:0000313" key="4">
    <source>
        <dbReference type="EMBL" id="SFS11231.1"/>
    </source>
</evidence>
<dbReference type="InterPro" id="IPR029058">
    <property type="entry name" value="AB_hydrolase_fold"/>
</dbReference>
<dbReference type="GO" id="GO:0004177">
    <property type="term" value="F:aminopeptidase activity"/>
    <property type="evidence" value="ECO:0007669"/>
    <property type="project" value="UniProtKB-KW"/>
</dbReference>
<dbReference type="Proteomes" id="UP000198824">
    <property type="component" value="Unassembled WGS sequence"/>
</dbReference>
<dbReference type="Gene3D" id="3.40.50.1820">
    <property type="entry name" value="alpha/beta hydrolase"/>
    <property type="match status" value="1"/>
</dbReference>
<dbReference type="AlphaFoldDB" id="A0A1I6M6E1"/>
<keyword evidence="5" id="KW-1185">Reference proteome</keyword>
<keyword evidence="2" id="KW-0732">Signal</keyword>
<feature type="signal peptide" evidence="2">
    <location>
        <begin position="1"/>
        <end position="22"/>
    </location>
</feature>
<evidence type="ECO:0000256" key="2">
    <source>
        <dbReference type="SAM" id="SignalP"/>
    </source>
</evidence>
<dbReference type="InterPro" id="IPR015943">
    <property type="entry name" value="WD40/YVTN_repeat-like_dom_sf"/>
</dbReference>
<dbReference type="PANTHER" id="PTHR42776">
    <property type="entry name" value="SERINE PEPTIDASE S9 FAMILY MEMBER"/>
    <property type="match status" value="1"/>
</dbReference>
<name>A0A1I6M6E1_9SPHN</name>
<protein>
    <submittedName>
        <fullName evidence="4">Dipeptidyl aminopeptidase/acylaminoacyl peptidase</fullName>
    </submittedName>
</protein>
<gene>
    <name evidence="4" type="ORF">SAMN05192580_3548</name>
</gene>
<feature type="domain" description="Peptidase S9 prolyl oligopeptidase catalytic" evidence="3">
    <location>
        <begin position="434"/>
        <end position="640"/>
    </location>
</feature>
<dbReference type="InterPro" id="IPR011042">
    <property type="entry name" value="6-blade_b-propeller_TolB-like"/>
</dbReference>
<dbReference type="SUPFAM" id="SSF53474">
    <property type="entry name" value="alpha/beta-Hydrolases"/>
    <property type="match status" value="1"/>
</dbReference>
<dbReference type="GO" id="GO:0006508">
    <property type="term" value="P:proteolysis"/>
    <property type="evidence" value="ECO:0007669"/>
    <property type="project" value="InterPro"/>
</dbReference>
<keyword evidence="1" id="KW-0378">Hydrolase</keyword>
<proteinExistence type="predicted"/>
<dbReference type="GO" id="GO:0004252">
    <property type="term" value="F:serine-type endopeptidase activity"/>
    <property type="evidence" value="ECO:0007669"/>
    <property type="project" value="TreeGrafter"/>
</dbReference>
<feature type="chain" id="PRO_5011453872" evidence="2">
    <location>
        <begin position="23"/>
        <end position="652"/>
    </location>
</feature>
<dbReference type="OrthoDB" id="1094230at2"/>
<evidence type="ECO:0000256" key="1">
    <source>
        <dbReference type="ARBA" id="ARBA00022801"/>
    </source>
</evidence>